<sequence>MDFYLNPIYFYKNIDKKSYKGIVFIQIVFILIFSVISSNAIKSELMIKFKENGIQFNNTFFIGIFLFITTLMVMLLIISIWINSFILKILGIILNGQNTNDSKIELLVMSYINFIYIIPIILYSIIGFLTKSTVEINLYIKIIIYLIISIYIFLFFKYMKKLSLPKSAIGTFSFILIYLLIDFIRIFI</sequence>
<keyword evidence="1" id="KW-0812">Transmembrane</keyword>
<name>B1BXT6_CLOPF</name>
<organism evidence="2 3">
    <name type="scientific">Clostridium perfringens E str. JGS1987</name>
    <dbReference type="NCBI Taxonomy" id="451755"/>
    <lineage>
        <taxon>Bacteria</taxon>
        <taxon>Bacillati</taxon>
        <taxon>Bacillota</taxon>
        <taxon>Clostridia</taxon>
        <taxon>Eubacteriales</taxon>
        <taxon>Clostridiaceae</taxon>
        <taxon>Clostridium</taxon>
    </lineage>
</organism>
<dbReference type="AlphaFoldDB" id="B1BXT6"/>
<dbReference type="Proteomes" id="UP000005337">
    <property type="component" value="Unassembled WGS sequence"/>
</dbReference>
<dbReference type="EMBL" id="ABDW01000050">
    <property type="protein sequence ID" value="EDT13494.1"/>
    <property type="molecule type" value="Genomic_DNA"/>
</dbReference>
<feature type="transmembrane region" description="Helical" evidence="1">
    <location>
        <begin position="138"/>
        <end position="156"/>
    </location>
</feature>
<evidence type="ECO:0000313" key="3">
    <source>
        <dbReference type="Proteomes" id="UP000005337"/>
    </source>
</evidence>
<keyword evidence="1" id="KW-1133">Transmembrane helix</keyword>
<reference evidence="2 3" key="1">
    <citation type="submission" date="2007-07" db="EMBL/GenBank/DDBJ databases">
        <title>Annotation of Clostridium perfringens E str. JGS1987.</title>
        <authorList>
            <person name="Paulsen I."/>
            <person name="Sebastian Y."/>
        </authorList>
    </citation>
    <scope>NUCLEOTIDE SEQUENCE [LARGE SCALE GENOMIC DNA]</scope>
    <source>
        <strain evidence="3">E str. JGS1987</strain>
    </source>
</reference>
<evidence type="ECO:0000313" key="2">
    <source>
        <dbReference type="EMBL" id="EDT13494.1"/>
    </source>
</evidence>
<evidence type="ECO:0008006" key="4">
    <source>
        <dbReference type="Google" id="ProtNLM"/>
    </source>
</evidence>
<feature type="transmembrane region" description="Helical" evidence="1">
    <location>
        <begin position="61"/>
        <end position="94"/>
    </location>
</feature>
<accession>B1BXT6</accession>
<gene>
    <name evidence="2" type="ORF">AC3_A0724</name>
</gene>
<feature type="transmembrane region" description="Helical" evidence="1">
    <location>
        <begin position="21"/>
        <end position="41"/>
    </location>
</feature>
<protein>
    <recommendedName>
        <fullName evidence="4">Yip1 domain-containing protein</fullName>
    </recommendedName>
</protein>
<evidence type="ECO:0000256" key="1">
    <source>
        <dbReference type="SAM" id="Phobius"/>
    </source>
</evidence>
<keyword evidence="1" id="KW-0472">Membrane</keyword>
<feature type="transmembrane region" description="Helical" evidence="1">
    <location>
        <begin position="168"/>
        <end position="187"/>
    </location>
</feature>
<proteinExistence type="predicted"/>
<feature type="transmembrane region" description="Helical" evidence="1">
    <location>
        <begin position="106"/>
        <end position="126"/>
    </location>
</feature>
<comment type="caution">
    <text evidence="2">The sequence shown here is derived from an EMBL/GenBank/DDBJ whole genome shotgun (WGS) entry which is preliminary data.</text>
</comment>